<organism evidence="2 3">
    <name type="scientific">Gossypium arboreum</name>
    <name type="common">Tree cotton</name>
    <name type="synonym">Gossypium nanking</name>
    <dbReference type="NCBI Taxonomy" id="29729"/>
    <lineage>
        <taxon>Eukaryota</taxon>
        <taxon>Viridiplantae</taxon>
        <taxon>Streptophyta</taxon>
        <taxon>Embryophyta</taxon>
        <taxon>Tracheophyta</taxon>
        <taxon>Spermatophyta</taxon>
        <taxon>Magnoliopsida</taxon>
        <taxon>eudicotyledons</taxon>
        <taxon>Gunneridae</taxon>
        <taxon>Pentapetalae</taxon>
        <taxon>rosids</taxon>
        <taxon>malvids</taxon>
        <taxon>Malvales</taxon>
        <taxon>Malvaceae</taxon>
        <taxon>Malvoideae</taxon>
        <taxon>Gossypium</taxon>
    </lineage>
</organism>
<feature type="transmembrane region" description="Helical" evidence="1">
    <location>
        <begin position="12"/>
        <end position="35"/>
    </location>
</feature>
<name>A0ABR0N8T9_GOSAR</name>
<keyword evidence="1" id="KW-1133">Transmembrane helix</keyword>
<keyword evidence="1" id="KW-0472">Membrane</keyword>
<proteinExistence type="predicted"/>
<gene>
    <name evidence="2" type="ORF">PVK06_041539</name>
</gene>
<evidence type="ECO:0000313" key="3">
    <source>
        <dbReference type="Proteomes" id="UP001358586"/>
    </source>
</evidence>
<reference evidence="2 3" key="1">
    <citation type="submission" date="2023-03" db="EMBL/GenBank/DDBJ databases">
        <title>WGS of Gossypium arboreum.</title>
        <authorList>
            <person name="Yu D."/>
        </authorList>
    </citation>
    <scope>NUCLEOTIDE SEQUENCE [LARGE SCALE GENOMIC DNA]</scope>
    <source>
        <tissue evidence="2">Leaf</tissue>
    </source>
</reference>
<sequence>MMMRKLQPKLIEMMMVLMEYGCGVVLELSMGYTMFTTGKPWWLIKIIERVRKRFLNREANSGELFCQASCGKSRKLHSLVVGGPFSIAVLYLCFMVCCVVCIMFSGFSLTRLFPCVLLLVYYLVENLNRNYLYVFLSF</sequence>
<protein>
    <recommendedName>
        <fullName evidence="4">Transmembrane protein</fullName>
    </recommendedName>
</protein>
<evidence type="ECO:0000256" key="1">
    <source>
        <dbReference type="SAM" id="Phobius"/>
    </source>
</evidence>
<dbReference type="EMBL" id="JARKNE010000011">
    <property type="protein sequence ID" value="KAK5786891.1"/>
    <property type="molecule type" value="Genomic_DNA"/>
</dbReference>
<comment type="caution">
    <text evidence="2">The sequence shown here is derived from an EMBL/GenBank/DDBJ whole genome shotgun (WGS) entry which is preliminary data.</text>
</comment>
<feature type="transmembrane region" description="Helical" evidence="1">
    <location>
        <begin position="89"/>
        <end position="122"/>
    </location>
</feature>
<evidence type="ECO:0008006" key="4">
    <source>
        <dbReference type="Google" id="ProtNLM"/>
    </source>
</evidence>
<keyword evidence="1" id="KW-0812">Transmembrane</keyword>
<dbReference type="Proteomes" id="UP001358586">
    <property type="component" value="Chromosome 11"/>
</dbReference>
<evidence type="ECO:0000313" key="2">
    <source>
        <dbReference type="EMBL" id="KAK5786891.1"/>
    </source>
</evidence>
<accession>A0ABR0N8T9</accession>
<keyword evidence="3" id="KW-1185">Reference proteome</keyword>